<dbReference type="Proteomes" id="UP000431451">
    <property type="component" value="Unassembled WGS sequence"/>
</dbReference>
<keyword evidence="1" id="KW-1133">Transmembrane helix</keyword>
<protein>
    <submittedName>
        <fullName evidence="2">Uncharacterized protein</fullName>
    </submittedName>
</protein>
<keyword evidence="1" id="KW-0812">Transmembrane</keyword>
<name>A0A650MHD7_9CLOT</name>
<evidence type="ECO:0000313" key="3">
    <source>
        <dbReference type="Proteomes" id="UP000431451"/>
    </source>
</evidence>
<dbReference type="AlphaFoldDB" id="A0A650MHD7"/>
<gene>
    <name evidence="2" type="ORF">CNEONATNEC25_03033</name>
</gene>
<evidence type="ECO:0000313" key="2">
    <source>
        <dbReference type="EMBL" id="VCT85432.1"/>
    </source>
</evidence>
<accession>A0A650MHD7</accession>
<keyword evidence="1" id="KW-0472">Membrane</keyword>
<organism evidence="2 3">
    <name type="scientific">Clostridium neonatale</name>
    <dbReference type="NCBI Taxonomy" id="137838"/>
    <lineage>
        <taxon>Bacteria</taxon>
        <taxon>Bacillati</taxon>
        <taxon>Bacillota</taxon>
        <taxon>Clostridia</taxon>
        <taxon>Eubacteriales</taxon>
        <taxon>Clostridiaceae</taxon>
        <taxon>Clostridium</taxon>
    </lineage>
</organism>
<reference evidence="2 3" key="1">
    <citation type="submission" date="2018-06" db="EMBL/GenBank/DDBJ databases">
        <authorList>
            <consortium name="IHU Genomes"/>
        </authorList>
    </citation>
    <scope>NUCLEOTIDE SEQUENCE [LARGE SCALE GENOMIC DNA]</scope>
    <source>
        <strain evidence="2 3">NEC25</strain>
    </source>
</reference>
<dbReference type="EMBL" id="UWJD01000002">
    <property type="protein sequence ID" value="VCT85432.1"/>
    <property type="molecule type" value="Genomic_DNA"/>
</dbReference>
<sequence>MIVGSILSVIFSVLETASIILINNSFVLPSSAVGLYVSAHLLIASILPSSSNAPYSLIVNPPTLAGIITSITIQFGFFSSVPTCVIFPSHFVFTKSVCFSVGL</sequence>
<feature type="transmembrane region" description="Helical" evidence="1">
    <location>
        <begin position="26"/>
        <end position="47"/>
    </location>
</feature>
<evidence type="ECO:0000256" key="1">
    <source>
        <dbReference type="SAM" id="Phobius"/>
    </source>
</evidence>
<proteinExistence type="predicted"/>